<dbReference type="SUPFAM" id="SSF81321">
    <property type="entry name" value="Family A G protein-coupled receptor-like"/>
    <property type="match status" value="1"/>
</dbReference>
<evidence type="ECO:0000256" key="2">
    <source>
        <dbReference type="ARBA" id="ARBA00022692"/>
    </source>
</evidence>
<feature type="transmembrane region" description="Helical" evidence="5">
    <location>
        <begin position="12"/>
        <end position="35"/>
    </location>
</feature>
<comment type="caution">
    <text evidence="7">The sequence shown here is derived from an EMBL/GenBank/DDBJ whole genome shotgun (WGS) entry which is preliminary data.</text>
</comment>
<feature type="transmembrane region" description="Helical" evidence="5">
    <location>
        <begin position="303"/>
        <end position="324"/>
    </location>
</feature>
<dbReference type="GO" id="GO:0004930">
    <property type="term" value="F:G protein-coupled receptor activity"/>
    <property type="evidence" value="ECO:0007669"/>
    <property type="project" value="TreeGrafter"/>
</dbReference>
<feature type="transmembrane region" description="Helical" evidence="5">
    <location>
        <begin position="134"/>
        <end position="154"/>
    </location>
</feature>
<feature type="domain" description="G-protein coupled receptors family 1 profile" evidence="6">
    <location>
        <begin position="24"/>
        <end position="323"/>
    </location>
</feature>
<sequence length="452" mass="50861">MSSIEVGWKVATSLQISSAATSFFASLALAVMIFRKKVDLIRKPFKRILFLISVADILQSIGIFLSPFVVPASHKFAYWGHGTKGSCSFVGLLFVMGSTWVPLYSATLAIYYYSKLHLKIRDDEFARRIEKWSHRFNITLVVVLNIIALATKAINPVSYGNLCSYSGTDLDNGDNETAEAINTVIFLLATVVIPILSLLVILCLLSRLLWDIILREKHLSSPVTNTVNSLVPQNQQQEEQELGFDSNHSQIRDGAMTRQELAASYKKEMISQLVLYSLAYTVTYLPWAAINIMFTLNQTPSDILIFIVQMFAPLEGLFNILIITRPARRVVRTKSPHLGRWKAFWIVLSNGGDAPTQTHASTVVDQVKSRDISLEEHRNKTLVMNNLKKKKNSSHESEKCLQSIDSNSYLFAHAGSNLEESSEINCQDWSNIERQSGDDIDLSRFYSEVQKV</sequence>
<keyword evidence="2 5" id="KW-0812">Transmembrane</keyword>
<keyword evidence="8" id="KW-1185">Reference proteome</keyword>
<feature type="transmembrane region" description="Helical" evidence="5">
    <location>
        <begin position="47"/>
        <end position="69"/>
    </location>
</feature>
<reference evidence="7 8" key="1">
    <citation type="journal article" date="2021" name="Sci. Rep.">
        <title>The genome of the diatom Chaetoceros tenuissimus carries an ancient integrated fragment of an extant virus.</title>
        <authorList>
            <person name="Hongo Y."/>
            <person name="Kimura K."/>
            <person name="Takaki Y."/>
            <person name="Yoshida Y."/>
            <person name="Baba S."/>
            <person name="Kobayashi G."/>
            <person name="Nagasaki K."/>
            <person name="Hano T."/>
            <person name="Tomaru Y."/>
        </authorList>
    </citation>
    <scope>NUCLEOTIDE SEQUENCE [LARGE SCALE GENOMIC DNA]</scope>
    <source>
        <strain evidence="7 8">NIES-3715</strain>
    </source>
</reference>
<accession>A0AAD3CE76</accession>
<evidence type="ECO:0000259" key="6">
    <source>
        <dbReference type="PROSITE" id="PS50262"/>
    </source>
</evidence>
<evidence type="ECO:0000256" key="4">
    <source>
        <dbReference type="ARBA" id="ARBA00023136"/>
    </source>
</evidence>
<keyword evidence="4 5" id="KW-0472">Membrane</keyword>
<evidence type="ECO:0000256" key="1">
    <source>
        <dbReference type="ARBA" id="ARBA00004141"/>
    </source>
</evidence>
<evidence type="ECO:0000313" key="8">
    <source>
        <dbReference type="Proteomes" id="UP001054902"/>
    </source>
</evidence>
<dbReference type="AlphaFoldDB" id="A0AAD3CE76"/>
<dbReference type="GO" id="GO:0005886">
    <property type="term" value="C:plasma membrane"/>
    <property type="evidence" value="ECO:0007669"/>
    <property type="project" value="TreeGrafter"/>
</dbReference>
<proteinExistence type="predicted"/>
<dbReference type="PANTHER" id="PTHR23112">
    <property type="entry name" value="G PROTEIN-COUPLED RECEPTOR 157-RELATED"/>
    <property type="match status" value="1"/>
</dbReference>
<evidence type="ECO:0000256" key="5">
    <source>
        <dbReference type="SAM" id="Phobius"/>
    </source>
</evidence>
<protein>
    <recommendedName>
        <fullName evidence="6">G-protein coupled receptors family 1 profile domain-containing protein</fullName>
    </recommendedName>
</protein>
<dbReference type="GO" id="GO:0007189">
    <property type="term" value="P:adenylate cyclase-activating G protein-coupled receptor signaling pathway"/>
    <property type="evidence" value="ECO:0007669"/>
    <property type="project" value="TreeGrafter"/>
</dbReference>
<comment type="subcellular location">
    <subcellularLocation>
        <location evidence="1">Membrane</location>
        <topology evidence="1">Multi-pass membrane protein</topology>
    </subcellularLocation>
</comment>
<dbReference type="Proteomes" id="UP001054902">
    <property type="component" value="Unassembled WGS sequence"/>
</dbReference>
<dbReference type="InterPro" id="IPR017452">
    <property type="entry name" value="GPCR_Rhodpsn_7TM"/>
</dbReference>
<organism evidence="7 8">
    <name type="scientific">Chaetoceros tenuissimus</name>
    <dbReference type="NCBI Taxonomy" id="426638"/>
    <lineage>
        <taxon>Eukaryota</taxon>
        <taxon>Sar</taxon>
        <taxon>Stramenopiles</taxon>
        <taxon>Ochrophyta</taxon>
        <taxon>Bacillariophyta</taxon>
        <taxon>Coscinodiscophyceae</taxon>
        <taxon>Chaetocerotophycidae</taxon>
        <taxon>Chaetocerotales</taxon>
        <taxon>Chaetocerotaceae</taxon>
        <taxon>Chaetoceros</taxon>
    </lineage>
</organism>
<gene>
    <name evidence="7" type="ORF">CTEN210_00946</name>
</gene>
<dbReference type="EMBL" id="BLLK01000019">
    <property type="protein sequence ID" value="GFH44472.1"/>
    <property type="molecule type" value="Genomic_DNA"/>
</dbReference>
<feature type="transmembrane region" description="Helical" evidence="5">
    <location>
        <begin position="273"/>
        <end position="297"/>
    </location>
</feature>
<feature type="transmembrane region" description="Helical" evidence="5">
    <location>
        <begin position="184"/>
        <end position="210"/>
    </location>
</feature>
<dbReference type="Gene3D" id="1.20.1070.10">
    <property type="entry name" value="Rhodopsin 7-helix transmembrane proteins"/>
    <property type="match status" value="1"/>
</dbReference>
<dbReference type="PROSITE" id="PS50262">
    <property type="entry name" value="G_PROTEIN_RECEP_F1_2"/>
    <property type="match status" value="1"/>
</dbReference>
<feature type="transmembrane region" description="Helical" evidence="5">
    <location>
        <begin position="89"/>
        <end position="113"/>
    </location>
</feature>
<name>A0AAD3CE76_9STRA</name>
<evidence type="ECO:0000256" key="3">
    <source>
        <dbReference type="ARBA" id="ARBA00022989"/>
    </source>
</evidence>
<evidence type="ECO:0000313" key="7">
    <source>
        <dbReference type="EMBL" id="GFH44472.1"/>
    </source>
</evidence>
<dbReference type="PANTHER" id="PTHR23112:SF0">
    <property type="entry name" value="TRANSMEMBRANE PROTEIN 116"/>
    <property type="match status" value="1"/>
</dbReference>
<keyword evidence="3 5" id="KW-1133">Transmembrane helix</keyword>